<evidence type="ECO:0000313" key="4">
    <source>
        <dbReference type="EMBL" id="KPK72279.1"/>
    </source>
</evidence>
<gene>
    <name evidence="4" type="ORF">AMJ87_05200</name>
</gene>
<dbReference type="Gene3D" id="2.60.40.4070">
    <property type="match status" value="1"/>
</dbReference>
<dbReference type="InterPro" id="IPR044060">
    <property type="entry name" value="Bacterial_rp_domain"/>
</dbReference>
<dbReference type="NCBIfam" id="NF038122">
    <property type="entry name" value="metallo_LGF"/>
    <property type="match status" value="1"/>
</dbReference>
<feature type="signal peptide" evidence="1">
    <location>
        <begin position="1"/>
        <end position="25"/>
    </location>
</feature>
<dbReference type="AlphaFoldDB" id="A0A0S8GGZ2"/>
<organism evidence="4 5">
    <name type="scientific">candidate division WOR_3 bacterium SM23_60</name>
    <dbReference type="NCBI Taxonomy" id="1703780"/>
    <lineage>
        <taxon>Bacteria</taxon>
        <taxon>Bacteria division WOR-3</taxon>
    </lineage>
</organism>
<evidence type="ECO:0000259" key="3">
    <source>
        <dbReference type="Pfam" id="PF18998"/>
    </source>
</evidence>
<dbReference type="NCBIfam" id="TIGR04183">
    <property type="entry name" value="Por_Secre_tail"/>
    <property type="match status" value="1"/>
</dbReference>
<name>A0A0S8GGZ2_UNCW3</name>
<evidence type="ECO:0000259" key="2">
    <source>
        <dbReference type="Pfam" id="PF18962"/>
    </source>
</evidence>
<feature type="domain" description="Secretion system C-terminal sorting" evidence="2">
    <location>
        <begin position="547"/>
        <end position="629"/>
    </location>
</feature>
<dbReference type="InterPro" id="IPR026444">
    <property type="entry name" value="Secre_tail"/>
</dbReference>
<evidence type="ECO:0000256" key="1">
    <source>
        <dbReference type="SAM" id="SignalP"/>
    </source>
</evidence>
<dbReference type="SUPFAM" id="SSF55486">
    <property type="entry name" value="Metalloproteases ('zincins'), catalytic domain"/>
    <property type="match status" value="1"/>
</dbReference>
<dbReference type="Proteomes" id="UP000051096">
    <property type="component" value="Unassembled WGS sequence"/>
</dbReference>
<evidence type="ECO:0008006" key="6">
    <source>
        <dbReference type="Google" id="ProtNLM"/>
    </source>
</evidence>
<dbReference type="InterPro" id="IPR024079">
    <property type="entry name" value="MetalloPept_cat_dom_sf"/>
</dbReference>
<keyword evidence="1" id="KW-0732">Signal</keyword>
<dbReference type="Pfam" id="PF18962">
    <property type="entry name" value="Por_Secre_tail"/>
    <property type="match status" value="1"/>
</dbReference>
<feature type="domain" description="Bacterial repeat" evidence="3">
    <location>
        <begin position="389"/>
        <end position="455"/>
    </location>
</feature>
<accession>A0A0S8GGZ2</accession>
<evidence type="ECO:0000313" key="5">
    <source>
        <dbReference type="Proteomes" id="UP000051096"/>
    </source>
</evidence>
<proteinExistence type="predicted"/>
<sequence>MRRKRLARAVTTCFIFCAFPVLVIAEEATYTESDYYFWEPGPVQKSTLYLDGSVAEFETGMLISPVIGSDLSQLTPEEFRQMALSTRETSKRNPNKTVIAEGRSGRGLDIVFTCGSVPPQAQAALESVAVYIEQLFTDEVTVPIDIDYASLQPGVIGQAVTYFAGTPAWSTTRSSLINDMDGDDSAQSWLPSGSTIPVRYTYNSSSVTNEDRIYFRMSTYNAVIGYNPSTCSEITFSTNFSFDYDPSDGISAGTMCFQSVAAHEIGHALGFGSMADWLNFESEALDIYRFQNSDGTGDYNPDTWAEFQTTARMVDASPGNDDVNSDLIEVEYRMSDGDPYQASHFSQGNVIAIMQPAFSYGQTYYPNFYRVPDRTMFDAMGWDYILTYYLTTNVNGQGSVVRSPDTTWFNPGNPVELTAIPESGYMFNNWSGGLTGNNNPDTVIMDDDVIVTAVFLTEYVTLTINIIGNGTVNLTPNLPEYPRNSLVELFAVPDPGWEFLYWSGNLGGTQNPDTLLMNGNKTVNAHFAQTGVEEGKVVLTNKDYLTVFPNPASGVTDISYQITDNTNGALEIYDVSGKLVRSFNLESSIVNRESMLSWRVDDNAGRQVPGGVYFIKLRAGDYRTTTKLLLIK</sequence>
<dbReference type="Gene3D" id="3.40.390.10">
    <property type="entry name" value="Collagenase (Catalytic Domain)"/>
    <property type="match status" value="1"/>
</dbReference>
<reference evidence="4 5" key="1">
    <citation type="journal article" date="2015" name="Microbiome">
        <title>Genomic resolution of linkages in carbon, nitrogen, and sulfur cycling among widespread estuary sediment bacteria.</title>
        <authorList>
            <person name="Baker B.J."/>
            <person name="Lazar C.S."/>
            <person name="Teske A.P."/>
            <person name="Dick G.J."/>
        </authorList>
    </citation>
    <scope>NUCLEOTIDE SEQUENCE [LARGE SCALE GENOMIC DNA]</scope>
    <source>
        <strain evidence="4">SM23_60</strain>
    </source>
</reference>
<dbReference type="Pfam" id="PF18998">
    <property type="entry name" value="Flg_new_2"/>
    <property type="match status" value="2"/>
</dbReference>
<feature type="domain" description="Bacterial repeat" evidence="3">
    <location>
        <begin position="460"/>
        <end position="529"/>
    </location>
</feature>
<dbReference type="EMBL" id="LJUO01000036">
    <property type="protein sequence ID" value="KPK72279.1"/>
    <property type="molecule type" value="Genomic_DNA"/>
</dbReference>
<protein>
    <recommendedName>
        <fullName evidence="6">Secretion system C-terminal sorting domain-containing protein</fullName>
    </recommendedName>
</protein>
<feature type="chain" id="PRO_5006646895" description="Secretion system C-terminal sorting domain-containing protein" evidence="1">
    <location>
        <begin position="26"/>
        <end position="632"/>
    </location>
</feature>
<dbReference type="GO" id="GO:0008237">
    <property type="term" value="F:metallopeptidase activity"/>
    <property type="evidence" value="ECO:0007669"/>
    <property type="project" value="InterPro"/>
</dbReference>
<comment type="caution">
    <text evidence="4">The sequence shown here is derived from an EMBL/GenBank/DDBJ whole genome shotgun (WGS) entry which is preliminary data.</text>
</comment>